<dbReference type="AlphaFoldDB" id="A0A0G9HD93"/>
<organism evidence="1 2">
    <name type="scientific">Luteibacter rhizovicinus DSM 16549</name>
    <dbReference type="NCBI Taxonomy" id="1440763"/>
    <lineage>
        <taxon>Bacteria</taxon>
        <taxon>Pseudomonadati</taxon>
        <taxon>Pseudomonadota</taxon>
        <taxon>Gammaproteobacteria</taxon>
        <taxon>Lysobacterales</taxon>
        <taxon>Rhodanobacteraceae</taxon>
        <taxon>Luteibacter</taxon>
    </lineage>
</organism>
<dbReference type="PATRIC" id="fig|1440763.5.peg.1304"/>
<gene>
    <name evidence="1" type="ORF">BJI69_15000</name>
</gene>
<dbReference type="STRING" id="1440763.BJI69_15000"/>
<dbReference type="Proteomes" id="UP000182987">
    <property type="component" value="Chromosome"/>
</dbReference>
<sequence length="132" mass="14257">MNLIRVPGSFRKSRVPTRWVSETPTTVLSVDVGSKGPGVSGSFRPQGDNVHGAVIWYHPDLRCALIERIGGLTLGTLDKGRLDLFHSVWGDLASTGLKTLTNRSTGRDVVFTVEAVALSEDQANELLGLQQS</sequence>
<evidence type="ECO:0000313" key="2">
    <source>
        <dbReference type="Proteomes" id="UP000182987"/>
    </source>
</evidence>
<accession>A0A0G9HD93</accession>
<dbReference type="KEGG" id="lrz:BJI69_15000"/>
<dbReference type="EMBL" id="CP017480">
    <property type="protein sequence ID" value="APG05072.1"/>
    <property type="molecule type" value="Genomic_DNA"/>
</dbReference>
<proteinExistence type="predicted"/>
<keyword evidence="2" id="KW-1185">Reference proteome</keyword>
<evidence type="ECO:0000313" key="1">
    <source>
        <dbReference type="EMBL" id="APG05072.1"/>
    </source>
</evidence>
<name>A0A0G9HD93_9GAMM</name>
<reference evidence="2" key="1">
    <citation type="submission" date="2016-09" db="EMBL/GenBank/DDBJ databases">
        <authorList>
            <person name="Lysoe E."/>
        </authorList>
    </citation>
    <scope>NUCLEOTIDE SEQUENCE [LARGE SCALE GENOMIC DNA]</scope>
    <source>
        <strain evidence="2">LJ96T</strain>
    </source>
</reference>
<protein>
    <submittedName>
        <fullName evidence="1">Uncharacterized protein</fullName>
    </submittedName>
</protein>